<evidence type="ECO:0000256" key="1">
    <source>
        <dbReference type="SAM" id="Phobius"/>
    </source>
</evidence>
<sequence>MLRRGDYRSLVLSVFWSSKATPPFVSPPFAVRRARTTPDTPNVYAPRSMLKCRTWNYLCLSNRLSITSLSANSMYTRMIMIVNGFFRLLICKLSMQIFIFPYCSH</sequence>
<gene>
    <name evidence="2" type="ORF">KP509_16G040100</name>
</gene>
<protein>
    <submittedName>
        <fullName evidence="2">Uncharacterized protein</fullName>
    </submittedName>
</protein>
<keyword evidence="3" id="KW-1185">Reference proteome</keyword>
<evidence type="ECO:0000313" key="2">
    <source>
        <dbReference type="EMBL" id="KAH7387765.1"/>
    </source>
</evidence>
<organism evidence="2 3">
    <name type="scientific">Ceratopteris richardii</name>
    <name type="common">Triangle waterfern</name>
    <dbReference type="NCBI Taxonomy" id="49495"/>
    <lineage>
        <taxon>Eukaryota</taxon>
        <taxon>Viridiplantae</taxon>
        <taxon>Streptophyta</taxon>
        <taxon>Embryophyta</taxon>
        <taxon>Tracheophyta</taxon>
        <taxon>Polypodiopsida</taxon>
        <taxon>Polypodiidae</taxon>
        <taxon>Polypodiales</taxon>
        <taxon>Pteridineae</taxon>
        <taxon>Pteridaceae</taxon>
        <taxon>Parkerioideae</taxon>
        <taxon>Ceratopteris</taxon>
    </lineage>
</organism>
<evidence type="ECO:0000313" key="3">
    <source>
        <dbReference type="Proteomes" id="UP000825935"/>
    </source>
</evidence>
<accession>A0A8T2T2C3</accession>
<proteinExistence type="predicted"/>
<dbReference type="Proteomes" id="UP000825935">
    <property type="component" value="Chromosome 16"/>
</dbReference>
<dbReference type="AlphaFoldDB" id="A0A8T2T2C3"/>
<reference evidence="2" key="1">
    <citation type="submission" date="2021-08" db="EMBL/GenBank/DDBJ databases">
        <title>WGS assembly of Ceratopteris richardii.</title>
        <authorList>
            <person name="Marchant D.B."/>
            <person name="Chen G."/>
            <person name="Jenkins J."/>
            <person name="Shu S."/>
            <person name="Leebens-Mack J."/>
            <person name="Grimwood J."/>
            <person name="Schmutz J."/>
            <person name="Soltis P."/>
            <person name="Soltis D."/>
            <person name="Chen Z.-H."/>
        </authorList>
    </citation>
    <scope>NUCLEOTIDE SEQUENCE</scope>
    <source>
        <strain evidence="2">Whitten #5841</strain>
        <tissue evidence="2">Leaf</tissue>
    </source>
</reference>
<keyword evidence="1" id="KW-0812">Transmembrane</keyword>
<feature type="transmembrane region" description="Helical" evidence="1">
    <location>
        <begin position="84"/>
        <end position="102"/>
    </location>
</feature>
<keyword evidence="1" id="KW-0472">Membrane</keyword>
<name>A0A8T2T2C3_CERRI</name>
<keyword evidence="1" id="KW-1133">Transmembrane helix</keyword>
<dbReference type="EMBL" id="CM035421">
    <property type="protein sequence ID" value="KAH7387765.1"/>
    <property type="molecule type" value="Genomic_DNA"/>
</dbReference>
<comment type="caution">
    <text evidence="2">The sequence shown here is derived from an EMBL/GenBank/DDBJ whole genome shotgun (WGS) entry which is preliminary data.</text>
</comment>